<feature type="domain" description="Cytochrome b5 heme-binding" evidence="7">
    <location>
        <begin position="39"/>
        <end position="135"/>
    </location>
</feature>
<protein>
    <recommendedName>
        <fullName evidence="3">Neuferricin</fullName>
    </recommendedName>
    <alternativeName>
        <fullName evidence="4">Cytochrome b5 domain-containing protein 2</fullName>
    </alternativeName>
</protein>
<comment type="similarity">
    <text evidence="2">Belongs to the cytochrome b5 family. MAPR subfamily.</text>
</comment>
<proteinExistence type="inferred from homology"/>
<feature type="signal peptide" evidence="6">
    <location>
        <begin position="1"/>
        <end position="16"/>
    </location>
</feature>
<accession>A0A8D0GNL6</accession>
<sequence>MLRGALAAVGLGLAAAWLLGDGGFDPRTWFLSSSRNRLLRPGELSRYTGMPGSAGLYLAVLGRVFDVQRGHRHYGPGGAYSSFSGKDASRAFVTGDFTEAGLVDDVSGLSPSEMLTIQNWLSFYNKNYILVGKVIGRFYDEHGAPTRALKQAEADIEEGLKLKAEGDEMKKQFPPCNSEWSSTSGSRVWCSKESGGVKREWTGVPRQLYKPGSRSSQCVCVRTTGLPSAQSDSGKHRTRSDLDSPNLQEYEGCHPLADWCVLKA</sequence>
<keyword evidence="6" id="KW-0732">Signal</keyword>
<dbReference type="GO" id="GO:0045666">
    <property type="term" value="P:positive regulation of neuron differentiation"/>
    <property type="evidence" value="ECO:0007669"/>
    <property type="project" value="Ensembl"/>
</dbReference>
<evidence type="ECO:0000256" key="2">
    <source>
        <dbReference type="ARBA" id="ARBA00038357"/>
    </source>
</evidence>
<keyword evidence="9" id="KW-1185">Reference proteome</keyword>
<evidence type="ECO:0000256" key="5">
    <source>
        <dbReference type="SAM" id="MobiDB-lite"/>
    </source>
</evidence>
<dbReference type="Ensembl" id="ENSSPUT00000009119.1">
    <property type="protein sequence ID" value="ENSSPUP00000008549.1"/>
    <property type="gene ID" value="ENSSPUG00000006646.1"/>
</dbReference>
<evidence type="ECO:0000313" key="8">
    <source>
        <dbReference type="Ensembl" id="ENSSPUP00000008549.1"/>
    </source>
</evidence>
<dbReference type="SMART" id="SM01117">
    <property type="entry name" value="Cyt-b5"/>
    <property type="match status" value="1"/>
</dbReference>
<evidence type="ECO:0000256" key="6">
    <source>
        <dbReference type="SAM" id="SignalP"/>
    </source>
</evidence>
<reference evidence="8" key="2">
    <citation type="submission" date="2025-09" db="UniProtKB">
        <authorList>
            <consortium name="Ensembl"/>
        </authorList>
    </citation>
    <scope>IDENTIFICATION</scope>
</reference>
<dbReference type="InterPro" id="IPR036400">
    <property type="entry name" value="Cyt_B5-like_heme/steroid_sf"/>
</dbReference>
<dbReference type="InterPro" id="IPR001199">
    <property type="entry name" value="Cyt_B5-like_heme/steroid-bd"/>
</dbReference>
<dbReference type="Gene3D" id="3.10.120.10">
    <property type="entry name" value="Cytochrome b5-like heme/steroid binding domain"/>
    <property type="match status" value="1"/>
</dbReference>
<dbReference type="PANTHER" id="PTHR10281:SF4">
    <property type="entry name" value="NEUFERRICIN"/>
    <property type="match status" value="1"/>
</dbReference>
<dbReference type="GO" id="GO:0012505">
    <property type="term" value="C:endomembrane system"/>
    <property type="evidence" value="ECO:0007669"/>
    <property type="project" value="TreeGrafter"/>
</dbReference>
<reference evidence="8" key="1">
    <citation type="submission" date="2025-08" db="UniProtKB">
        <authorList>
            <consortium name="Ensembl"/>
        </authorList>
    </citation>
    <scope>IDENTIFICATION</scope>
</reference>
<feature type="compositionally biased region" description="Basic and acidic residues" evidence="5">
    <location>
        <begin position="233"/>
        <end position="242"/>
    </location>
</feature>
<dbReference type="GO" id="GO:0016020">
    <property type="term" value="C:membrane"/>
    <property type="evidence" value="ECO:0007669"/>
    <property type="project" value="TreeGrafter"/>
</dbReference>
<dbReference type="Pfam" id="PF00173">
    <property type="entry name" value="Cyt-b5"/>
    <property type="match status" value="1"/>
</dbReference>
<dbReference type="GO" id="GO:0005576">
    <property type="term" value="C:extracellular region"/>
    <property type="evidence" value="ECO:0007669"/>
    <property type="project" value="Ensembl"/>
</dbReference>
<dbReference type="AlphaFoldDB" id="A0A8D0GNL6"/>
<comment type="function">
    <text evidence="1">Heme-binding protein which promotes neuronal but not astrocyte differentiation.</text>
</comment>
<evidence type="ECO:0000256" key="3">
    <source>
        <dbReference type="ARBA" id="ARBA00039568"/>
    </source>
</evidence>
<dbReference type="GO" id="GO:0030182">
    <property type="term" value="P:neuron differentiation"/>
    <property type="evidence" value="ECO:0007669"/>
    <property type="project" value="Ensembl"/>
</dbReference>
<dbReference type="InterPro" id="IPR050577">
    <property type="entry name" value="MAPR/NEUFC/NENF-like"/>
</dbReference>
<dbReference type="SUPFAM" id="SSF55856">
    <property type="entry name" value="Cytochrome b5-like heme/steroid binding domain"/>
    <property type="match status" value="1"/>
</dbReference>
<organism evidence="8 9">
    <name type="scientific">Sphenodon punctatus</name>
    <name type="common">Tuatara</name>
    <name type="synonym">Hatteria punctata</name>
    <dbReference type="NCBI Taxonomy" id="8508"/>
    <lineage>
        <taxon>Eukaryota</taxon>
        <taxon>Metazoa</taxon>
        <taxon>Chordata</taxon>
        <taxon>Craniata</taxon>
        <taxon>Vertebrata</taxon>
        <taxon>Euteleostomi</taxon>
        <taxon>Lepidosauria</taxon>
        <taxon>Sphenodontia</taxon>
        <taxon>Sphenodontidae</taxon>
        <taxon>Sphenodon</taxon>
    </lineage>
</organism>
<feature type="chain" id="PRO_5034165397" description="Neuferricin" evidence="6">
    <location>
        <begin position="17"/>
        <end position="264"/>
    </location>
</feature>
<dbReference type="OMA" id="GHKHYGP"/>
<evidence type="ECO:0000313" key="9">
    <source>
        <dbReference type="Proteomes" id="UP000694392"/>
    </source>
</evidence>
<evidence type="ECO:0000256" key="1">
    <source>
        <dbReference type="ARBA" id="ARBA00037690"/>
    </source>
</evidence>
<evidence type="ECO:0000256" key="4">
    <source>
        <dbReference type="ARBA" id="ARBA00042241"/>
    </source>
</evidence>
<name>A0A8D0GNL6_SPHPU</name>
<evidence type="ECO:0000259" key="7">
    <source>
        <dbReference type="SMART" id="SM01117"/>
    </source>
</evidence>
<dbReference type="PANTHER" id="PTHR10281">
    <property type="entry name" value="MEMBRANE-ASSOCIATED PROGESTERONE RECEPTOR COMPONENT-RELATED"/>
    <property type="match status" value="1"/>
</dbReference>
<dbReference type="GeneTree" id="ENSGT00940000160156"/>
<gene>
    <name evidence="8" type="primary">CYB5D2</name>
</gene>
<dbReference type="GO" id="GO:0020037">
    <property type="term" value="F:heme binding"/>
    <property type="evidence" value="ECO:0007669"/>
    <property type="project" value="Ensembl"/>
</dbReference>
<feature type="region of interest" description="Disordered" evidence="5">
    <location>
        <begin position="225"/>
        <end position="247"/>
    </location>
</feature>
<dbReference type="Proteomes" id="UP000694392">
    <property type="component" value="Unplaced"/>
</dbReference>